<organism evidence="8">
    <name type="scientific">Pseudomonas syringae pv. actinidiae</name>
    <dbReference type="NCBI Taxonomy" id="103796"/>
    <lineage>
        <taxon>Bacteria</taxon>
        <taxon>Pseudomonadati</taxon>
        <taxon>Pseudomonadota</taxon>
        <taxon>Gammaproteobacteria</taxon>
        <taxon>Pseudomonadales</taxon>
        <taxon>Pseudomonadaceae</taxon>
        <taxon>Pseudomonas</taxon>
        <taxon>Pseudomonas syringae</taxon>
    </lineage>
</organism>
<feature type="region of interest" description="Disordered" evidence="6">
    <location>
        <begin position="160"/>
        <end position="204"/>
    </location>
</feature>
<evidence type="ECO:0000256" key="1">
    <source>
        <dbReference type="ARBA" id="ARBA00004167"/>
    </source>
</evidence>
<feature type="compositionally biased region" description="Gly residues" evidence="6">
    <location>
        <begin position="174"/>
        <end position="188"/>
    </location>
</feature>
<dbReference type="CDD" id="cd16429">
    <property type="entry name" value="VirB10"/>
    <property type="match status" value="1"/>
</dbReference>
<reference evidence="8" key="1">
    <citation type="submission" date="2016-03" db="EMBL/GenBank/DDBJ databases">
        <title>The evolution of Pseudomonas syringae pv. actinidiae in New Zealand.</title>
        <authorList>
            <person name="Taiaroa G."/>
            <person name="Poulter R.T.M."/>
            <person name="Lamont I."/>
            <person name="Stockwell P."/>
            <person name="Butler M.I."/>
        </authorList>
    </citation>
    <scope>NUCLEOTIDE SEQUENCE</scope>
    <source>
        <strain evidence="8">RT811</strain>
        <plasmid evidence="8">pPU_RT811</plasmid>
    </source>
</reference>
<evidence type="ECO:0000256" key="3">
    <source>
        <dbReference type="ARBA" id="ARBA00022692"/>
    </source>
</evidence>
<geneLocation type="plasmid" evidence="8">
    <name>pPU_RT811</name>
</geneLocation>
<evidence type="ECO:0000256" key="5">
    <source>
        <dbReference type="ARBA" id="ARBA00023136"/>
    </source>
</evidence>
<evidence type="ECO:0000256" key="7">
    <source>
        <dbReference type="SAM" id="Phobius"/>
    </source>
</evidence>
<keyword evidence="4 7" id="KW-1133">Transmembrane helix</keyword>
<dbReference type="GO" id="GO:0016020">
    <property type="term" value="C:membrane"/>
    <property type="evidence" value="ECO:0007669"/>
    <property type="project" value="UniProtKB-SubCell"/>
</dbReference>
<feature type="compositionally biased region" description="Basic and acidic residues" evidence="6">
    <location>
        <begin position="66"/>
        <end position="96"/>
    </location>
</feature>
<protein>
    <submittedName>
        <fullName evidence="8">Inner membrane protein of type IV secretion of T-DNA complex, TonB-like, VirB10</fullName>
    </submittedName>
</protein>
<feature type="compositionally biased region" description="Polar residues" evidence="6">
    <location>
        <begin position="114"/>
        <end position="126"/>
    </location>
</feature>
<keyword evidence="8" id="KW-0614">Plasmid</keyword>
<name>A0A2P0QI08_PSESF</name>
<keyword evidence="3 7" id="KW-0812">Transmembrane</keyword>
<evidence type="ECO:0000256" key="6">
    <source>
        <dbReference type="SAM" id="MobiDB-lite"/>
    </source>
</evidence>
<comment type="similarity">
    <text evidence="2">Belongs to the TrbI/VirB10 family.</text>
</comment>
<feature type="compositionally biased region" description="Basic and acidic residues" evidence="6">
    <location>
        <begin position="14"/>
        <end position="26"/>
    </location>
</feature>
<comment type="subcellular location">
    <subcellularLocation>
        <location evidence="1">Membrane</location>
        <topology evidence="1">Single-pass membrane protein</topology>
    </subcellularLocation>
</comment>
<evidence type="ECO:0000256" key="2">
    <source>
        <dbReference type="ARBA" id="ARBA00010265"/>
    </source>
</evidence>
<dbReference type="Pfam" id="PF03743">
    <property type="entry name" value="TrbI"/>
    <property type="match status" value="1"/>
</dbReference>
<feature type="transmembrane region" description="Helical" evidence="7">
    <location>
        <begin position="42"/>
        <end position="61"/>
    </location>
</feature>
<dbReference type="InterPro" id="IPR005498">
    <property type="entry name" value="T4SS_VirB10/TraB/TrbI"/>
</dbReference>
<evidence type="ECO:0000313" key="8">
    <source>
        <dbReference type="EMBL" id="ARO45219.1"/>
    </source>
</evidence>
<keyword evidence="5 7" id="KW-0472">Membrane</keyword>
<proteinExistence type="inferred from homology"/>
<feature type="region of interest" description="Disordered" evidence="6">
    <location>
        <begin position="1"/>
        <end position="38"/>
    </location>
</feature>
<feature type="compositionally biased region" description="Polar residues" evidence="6">
    <location>
        <begin position="27"/>
        <end position="38"/>
    </location>
</feature>
<accession>A0A2P0QI08</accession>
<evidence type="ECO:0000256" key="4">
    <source>
        <dbReference type="ARBA" id="ARBA00022989"/>
    </source>
</evidence>
<dbReference type="RefSeq" id="WP_237183628.1">
    <property type="nucleotide sequence ID" value="NZ_KX009063.1"/>
</dbReference>
<feature type="compositionally biased region" description="Polar residues" evidence="6">
    <location>
        <begin position="194"/>
        <end position="204"/>
    </location>
</feature>
<dbReference type="EMBL" id="KX009063">
    <property type="protein sequence ID" value="ARO45219.1"/>
    <property type="molecule type" value="Genomic_DNA"/>
</dbReference>
<dbReference type="Gene3D" id="2.40.128.260">
    <property type="entry name" value="Type IV secretion system, VirB10/TraB/TrbI"/>
    <property type="match status" value="1"/>
</dbReference>
<feature type="compositionally biased region" description="Low complexity" evidence="6">
    <location>
        <begin position="164"/>
        <end position="173"/>
    </location>
</feature>
<dbReference type="AlphaFoldDB" id="A0A2P0QI08"/>
<feature type="region of interest" description="Disordered" evidence="6">
    <location>
        <begin position="66"/>
        <end position="133"/>
    </location>
</feature>
<sequence>MANEPNQPGNTPPEKSRDEEITEWKESQSGSMLQGTKGNSKLSGIAIVVMAAAALGFVWWLKHEPTDSKQAEKRADEVVAAERRKVQNPTPKREAAKVAPVTNDGEPGAPAATPRSTVDRQQQQGGMSDAEKRRQAIALQEELERKKMLAARQRSAIFSSVNEDGPQQDPAAGQQGGAGSLSGGGRGAGRASQNPNDSFAASTYSSGVPVSEARAMENLEFKVLQGAVIEGTLQPRAQSSLPGQICVSIAQDVYAAEGRRVLIPWGSSICGSYNASLQPGQERLFTIWNWLRIPKLHGRRAMEIAIDSAGTDQLGSAGQGGVVNNHWAQIFGVATAVSIIGAGASNSGVSSTDQENSASQYRSQVQEAAAESSNTILSRYANIQPTVTVPHGSRVVIYLQRDLDFSKQYAEEAEQAQSGGVKLIN</sequence>
<dbReference type="InterPro" id="IPR042217">
    <property type="entry name" value="T4SS_VirB10/TrbI"/>
</dbReference>